<protein>
    <submittedName>
        <fullName evidence="7">LysR family transcriptional regulator</fullName>
    </submittedName>
</protein>
<dbReference type="PANTHER" id="PTHR30346:SF0">
    <property type="entry name" value="HCA OPERON TRANSCRIPTIONAL ACTIVATOR HCAR"/>
    <property type="match status" value="1"/>
</dbReference>
<evidence type="ECO:0000313" key="7">
    <source>
        <dbReference type="EMBL" id="TFC00715.1"/>
    </source>
</evidence>
<dbReference type="GO" id="GO:0003677">
    <property type="term" value="F:DNA binding"/>
    <property type="evidence" value="ECO:0007669"/>
    <property type="project" value="UniProtKB-KW"/>
</dbReference>
<dbReference type="RefSeq" id="WP_134510592.1">
    <property type="nucleotide sequence ID" value="NZ_SOFM01000045.1"/>
</dbReference>
<name>A0A4R8W582_9MICO</name>
<dbReference type="InterPro" id="IPR036388">
    <property type="entry name" value="WH-like_DNA-bd_sf"/>
</dbReference>
<dbReference type="AlphaFoldDB" id="A0A4R8W582"/>
<evidence type="ECO:0000256" key="2">
    <source>
        <dbReference type="ARBA" id="ARBA00023015"/>
    </source>
</evidence>
<dbReference type="EMBL" id="SOFM01000045">
    <property type="protein sequence ID" value="TFC00715.1"/>
    <property type="molecule type" value="Genomic_DNA"/>
</dbReference>
<feature type="region of interest" description="Disordered" evidence="5">
    <location>
        <begin position="80"/>
        <end position="121"/>
    </location>
</feature>
<keyword evidence="2" id="KW-0805">Transcription regulation</keyword>
<dbReference type="Gene3D" id="1.10.10.10">
    <property type="entry name" value="Winged helix-like DNA-binding domain superfamily/Winged helix DNA-binding domain"/>
    <property type="match status" value="1"/>
</dbReference>
<keyword evidence="8" id="KW-1185">Reference proteome</keyword>
<reference evidence="7 8" key="1">
    <citation type="submission" date="2019-03" db="EMBL/GenBank/DDBJ databases">
        <title>Genomics of glacier-inhabiting Cryobacterium strains.</title>
        <authorList>
            <person name="Liu Q."/>
            <person name="Xin Y.-H."/>
        </authorList>
    </citation>
    <scope>NUCLEOTIDE SEQUENCE [LARGE SCALE GENOMIC DNA]</scope>
    <source>
        <strain evidence="7 8">RHLT2-21</strain>
    </source>
</reference>
<keyword evidence="4" id="KW-0804">Transcription</keyword>
<sequence length="121" mass="12421">MDTTLLRRFVTTAEATNWGAAAKTLNLTRATLLISIRTLEDEVGGELFVTVDDVPTLTHAGLELLEVARPLVRKPAASAAAAAAAAPKAPAKAGGKAKASKGQGRAPAVKGAPKPKGRQSR</sequence>
<gene>
    <name evidence="7" type="ORF">E3O32_14770</name>
</gene>
<dbReference type="SUPFAM" id="SSF46785">
    <property type="entry name" value="Winged helix' DNA-binding domain"/>
    <property type="match status" value="1"/>
</dbReference>
<dbReference type="GO" id="GO:0032993">
    <property type="term" value="C:protein-DNA complex"/>
    <property type="evidence" value="ECO:0007669"/>
    <property type="project" value="TreeGrafter"/>
</dbReference>
<evidence type="ECO:0000256" key="3">
    <source>
        <dbReference type="ARBA" id="ARBA00023125"/>
    </source>
</evidence>
<evidence type="ECO:0000256" key="4">
    <source>
        <dbReference type="ARBA" id="ARBA00023163"/>
    </source>
</evidence>
<feature type="domain" description="HTH lysR-type" evidence="6">
    <location>
        <begin position="1"/>
        <end position="58"/>
    </location>
</feature>
<comment type="similarity">
    <text evidence="1">Belongs to the LysR transcriptional regulatory family.</text>
</comment>
<proteinExistence type="inferred from homology"/>
<comment type="caution">
    <text evidence="7">The sequence shown here is derived from an EMBL/GenBank/DDBJ whole genome shotgun (WGS) entry which is preliminary data.</text>
</comment>
<dbReference type="PANTHER" id="PTHR30346">
    <property type="entry name" value="TRANSCRIPTIONAL DUAL REGULATOR HCAR-RELATED"/>
    <property type="match status" value="1"/>
</dbReference>
<dbReference type="Pfam" id="PF00126">
    <property type="entry name" value="HTH_1"/>
    <property type="match status" value="1"/>
</dbReference>
<accession>A0A4R8W582</accession>
<evidence type="ECO:0000313" key="8">
    <source>
        <dbReference type="Proteomes" id="UP000297643"/>
    </source>
</evidence>
<evidence type="ECO:0000259" key="6">
    <source>
        <dbReference type="PROSITE" id="PS50931"/>
    </source>
</evidence>
<dbReference type="Proteomes" id="UP000297643">
    <property type="component" value="Unassembled WGS sequence"/>
</dbReference>
<organism evidence="7 8">
    <name type="scientific">Cryobacterium mannosilyticum</name>
    <dbReference type="NCBI Taxonomy" id="1259190"/>
    <lineage>
        <taxon>Bacteria</taxon>
        <taxon>Bacillati</taxon>
        <taxon>Actinomycetota</taxon>
        <taxon>Actinomycetes</taxon>
        <taxon>Micrococcales</taxon>
        <taxon>Microbacteriaceae</taxon>
        <taxon>Cryobacterium</taxon>
    </lineage>
</organism>
<dbReference type="GO" id="GO:0003700">
    <property type="term" value="F:DNA-binding transcription factor activity"/>
    <property type="evidence" value="ECO:0007669"/>
    <property type="project" value="InterPro"/>
</dbReference>
<feature type="compositionally biased region" description="Low complexity" evidence="5">
    <location>
        <begin position="80"/>
        <end position="102"/>
    </location>
</feature>
<evidence type="ECO:0000256" key="5">
    <source>
        <dbReference type="SAM" id="MobiDB-lite"/>
    </source>
</evidence>
<dbReference type="InterPro" id="IPR000847">
    <property type="entry name" value="LysR_HTH_N"/>
</dbReference>
<keyword evidence="3" id="KW-0238">DNA-binding</keyword>
<dbReference type="PROSITE" id="PS50931">
    <property type="entry name" value="HTH_LYSR"/>
    <property type="match status" value="1"/>
</dbReference>
<evidence type="ECO:0000256" key="1">
    <source>
        <dbReference type="ARBA" id="ARBA00009437"/>
    </source>
</evidence>
<dbReference type="InterPro" id="IPR036390">
    <property type="entry name" value="WH_DNA-bd_sf"/>
</dbReference>